<dbReference type="EMBL" id="PKPP01001102">
    <property type="protein sequence ID" value="PWA85639.1"/>
    <property type="molecule type" value="Genomic_DNA"/>
</dbReference>
<dbReference type="SMART" id="SM00666">
    <property type="entry name" value="PB1"/>
    <property type="match status" value="1"/>
</dbReference>
<protein>
    <submittedName>
        <fullName evidence="2">PB1 domain-containing protein</fullName>
    </submittedName>
</protein>
<reference evidence="2 3" key="1">
    <citation type="journal article" date="2018" name="Mol. Plant">
        <title>The genome of Artemisia annua provides insight into the evolution of Asteraceae family and artemisinin biosynthesis.</title>
        <authorList>
            <person name="Shen Q."/>
            <person name="Zhang L."/>
            <person name="Liao Z."/>
            <person name="Wang S."/>
            <person name="Yan T."/>
            <person name="Shi P."/>
            <person name="Liu M."/>
            <person name="Fu X."/>
            <person name="Pan Q."/>
            <person name="Wang Y."/>
            <person name="Lv Z."/>
            <person name="Lu X."/>
            <person name="Zhang F."/>
            <person name="Jiang W."/>
            <person name="Ma Y."/>
            <person name="Chen M."/>
            <person name="Hao X."/>
            <person name="Li L."/>
            <person name="Tang Y."/>
            <person name="Lv G."/>
            <person name="Zhou Y."/>
            <person name="Sun X."/>
            <person name="Brodelius P.E."/>
            <person name="Rose J.K.C."/>
            <person name="Tang K."/>
        </authorList>
    </citation>
    <scope>NUCLEOTIDE SEQUENCE [LARGE SCALE GENOMIC DNA]</scope>
    <source>
        <strain evidence="3">cv. Huhao1</strain>
        <tissue evidence="2">Leaf</tissue>
    </source>
</reference>
<dbReference type="PANTHER" id="PTHR32002">
    <property type="entry name" value="PROTEIN NLP8"/>
    <property type="match status" value="1"/>
</dbReference>
<dbReference type="SUPFAM" id="SSF54277">
    <property type="entry name" value="CAD &amp; PB1 domains"/>
    <property type="match status" value="1"/>
</dbReference>
<keyword evidence="3" id="KW-1185">Reference proteome</keyword>
<dbReference type="Gene3D" id="3.10.20.90">
    <property type="entry name" value="Phosphatidylinositol 3-kinase Catalytic Subunit, Chain A, domain 1"/>
    <property type="match status" value="1"/>
</dbReference>
<dbReference type="AlphaFoldDB" id="A0A2U1PIR9"/>
<gene>
    <name evidence="2" type="ORF">CTI12_AA148090</name>
</gene>
<evidence type="ECO:0000313" key="2">
    <source>
        <dbReference type="EMBL" id="PWA85639.1"/>
    </source>
</evidence>
<dbReference type="GO" id="GO:0003700">
    <property type="term" value="F:DNA-binding transcription factor activity"/>
    <property type="evidence" value="ECO:0007669"/>
    <property type="project" value="InterPro"/>
</dbReference>
<dbReference type="PANTHER" id="PTHR32002:SF35">
    <property type="entry name" value="PROTEIN NLP6"/>
    <property type="match status" value="1"/>
</dbReference>
<dbReference type="Pfam" id="PF00564">
    <property type="entry name" value="PB1"/>
    <property type="match status" value="1"/>
</dbReference>
<organism evidence="2 3">
    <name type="scientific">Artemisia annua</name>
    <name type="common">Sweet wormwood</name>
    <dbReference type="NCBI Taxonomy" id="35608"/>
    <lineage>
        <taxon>Eukaryota</taxon>
        <taxon>Viridiplantae</taxon>
        <taxon>Streptophyta</taxon>
        <taxon>Embryophyta</taxon>
        <taxon>Tracheophyta</taxon>
        <taxon>Spermatophyta</taxon>
        <taxon>Magnoliopsida</taxon>
        <taxon>eudicotyledons</taxon>
        <taxon>Gunneridae</taxon>
        <taxon>Pentapetalae</taxon>
        <taxon>asterids</taxon>
        <taxon>campanulids</taxon>
        <taxon>Asterales</taxon>
        <taxon>Asteraceae</taxon>
        <taxon>Asteroideae</taxon>
        <taxon>Anthemideae</taxon>
        <taxon>Artemisiinae</taxon>
        <taxon>Artemisia</taxon>
    </lineage>
</organism>
<dbReference type="InterPro" id="IPR045012">
    <property type="entry name" value="NLP"/>
</dbReference>
<name>A0A2U1PIR9_ARTAN</name>
<proteinExistence type="predicted"/>
<accession>A0A2U1PIR9</accession>
<feature type="domain" description="PB1" evidence="1">
    <location>
        <begin position="182"/>
        <end position="265"/>
    </location>
</feature>
<evidence type="ECO:0000313" key="3">
    <source>
        <dbReference type="Proteomes" id="UP000245207"/>
    </source>
</evidence>
<dbReference type="InterPro" id="IPR000270">
    <property type="entry name" value="PB1_dom"/>
</dbReference>
<evidence type="ECO:0000259" key="1">
    <source>
        <dbReference type="SMART" id="SM00666"/>
    </source>
</evidence>
<sequence length="266" mass="30674">MNRKSKRVQPTHSIVHESPLPPVIPSIERVIKTAFLHGVPNLIQYYECSPTVDSEYNGFNVTLQRQLVVCNEYRVELERYHKKCYDMGCRIVGQDTKVQNWLVGRTVQTRVADQGTTRIRVGMSDHILGLLVMPVFLNQGTHKQTVGIVEVVTLVPKPSYDEDFFQIHNLLKNEGLESEGMAKTIKVEFKDDMIKFQLSFTAKLRDLKNEVRKRIEILKTRSFSIKYKDTNGKYHPILIDHDLKVCINESVLKETTFIKMVVKLAV</sequence>
<dbReference type="Proteomes" id="UP000245207">
    <property type="component" value="Unassembled WGS sequence"/>
</dbReference>
<comment type="caution">
    <text evidence="2">The sequence shown here is derived from an EMBL/GenBank/DDBJ whole genome shotgun (WGS) entry which is preliminary data.</text>
</comment>